<evidence type="ECO:0000256" key="1">
    <source>
        <dbReference type="ARBA" id="ARBA00004479"/>
    </source>
</evidence>
<evidence type="ECO:0000256" key="2">
    <source>
        <dbReference type="ARBA" id="ARBA00009634"/>
    </source>
</evidence>
<organism evidence="14 15">
    <name type="scientific">Crassostrea virginica</name>
    <name type="common">Eastern oyster</name>
    <dbReference type="NCBI Taxonomy" id="6565"/>
    <lineage>
        <taxon>Eukaryota</taxon>
        <taxon>Metazoa</taxon>
        <taxon>Spiralia</taxon>
        <taxon>Lophotrochozoa</taxon>
        <taxon>Mollusca</taxon>
        <taxon>Bivalvia</taxon>
        <taxon>Autobranchia</taxon>
        <taxon>Pteriomorphia</taxon>
        <taxon>Ostreida</taxon>
        <taxon>Ostreoidea</taxon>
        <taxon>Ostreidae</taxon>
        <taxon>Crassostrea</taxon>
    </lineage>
</organism>
<evidence type="ECO:0000256" key="6">
    <source>
        <dbReference type="ARBA" id="ARBA00022737"/>
    </source>
</evidence>
<evidence type="ECO:0000256" key="4">
    <source>
        <dbReference type="ARBA" id="ARBA00022692"/>
    </source>
</evidence>
<dbReference type="InterPro" id="IPR001611">
    <property type="entry name" value="Leu-rich_rpt"/>
</dbReference>
<keyword evidence="6" id="KW-0677">Repeat</keyword>
<keyword evidence="3" id="KW-0433">Leucine-rich repeat</keyword>
<evidence type="ECO:0000313" key="15">
    <source>
        <dbReference type="RefSeq" id="XP_022300437.1"/>
    </source>
</evidence>
<dbReference type="PROSITE" id="PS51450">
    <property type="entry name" value="LRR"/>
    <property type="match status" value="2"/>
</dbReference>
<evidence type="ECO:0000256" key="10">
    <source>
        <dbReference type="ARBA" id="ARBA00023180"/>
    </source>
</evidence>
<keyword evidence="10" id="KW-0325">Glycoprotein</keyword>
<reference evidence="15" key="1">
    <citation type="submission" date="2025-08" db="UniProtKB">
        <authorList>
            <consortium name="RefSeq"/>
        </authorList>
    </citation>
    <scope>IDENTIFICATION</scope>
    <source>
        <tissue evidence="15">Whole sample</tissue>
    </source>
</reference>
<evidence type="ECO:0000256" key="8">
    <source>
        <dbReference type="ARBA" id="ARBA00023136"/>
    </source>
</evidence>
<dbReference type="Gene3D" id="3.80.10.10">
    <property type="entry name" value="Ribonuclease Inhibitor"/>
    <property type="match status" value="2"/>
</dbReference>
<dbReference type="InterPro" id="IPR000483">
    <property type="entry name" value="Cys-rich_flank_reg_C"/>
</dbReference>
<dbReference type="AlphaFoldDB" id="A0A8B8BAI3"/>
<sequence length="799" mass="92547">MKKSDFLRLSIVLILLTEMSFGESYFPWQQPKHNRSTLMCPNTCLTDHILERDQLSCCCCGAQPIWNIPPTWPYRQVDIEYMSRRGGGRAVYNAGDVSKNISKLIHTDGFLTVIPDNICQFPDLVEVDLTQNRIMVLMNVNCLQRLDTLILKNNRITSLSNVTLIGMTELRTLDLSNNLLTTIDPNAISDPSLGMLNVIFTENTFTTVDITNVVIERPFCIVDYSNNNVKEIVNEIGWVVDKDKDYGEGGYVDFSDNTMLGFPDFENLGFEDLFDLGKVFSFGFDFRNVNFSCDCKMQPFLEMTIDVIEKIWRNYYDVTCAGPPALQGILITDLMKQNRLDDFTCDLGVQDRCPFGCICFHQPSKRRVVVDCSNTSQTSLPVSLPPSPEGDLLELFFNTNTITEYDERSYLNHTRTLDMDNNDLRTITNESLQNSIEIQSLMFRNNSKLQQIPRLLQTLSPCNVSFGDLYLKCTCDILWLHYWANSPKARMCPGNNNFFCITDEGKTLPSSSWTKDNLNCPDNWAAIGIAVAFAVSSLMLGLAAWMLYHYRYEVYLLTRRDKKEDIVTGNEYFKFDVYVSFNENNPQLFSWIFNQLKPELHTLGYSLCIPCRDLPPGSSKPDAILEYLQRSKKFLFVLDEAFFVSDVESIWWRQEWRNSWHIFKSEKLRNIAVVNYDQIRLKDIDHRQIQAFLRLGLDVDFSNRKGKIIDEILERLKLNRNSFEIDHQENKTRYIDMEISSYGPYFPNVHRYCAPKKAFQGDVLNIDKTVIMTSYSSQLRRWDTPKKTFKVHPFSPYHY</sequence>
<dbReference type="GO" id="GO:0007165">
    <property type="term" value="P:signal transduction"/>
    <property type="evidence" value="ECO:0007669"/>
    <property type="project" value="InterPro"/>
</dbReference>
<evidence type="ECO:0000256" key="11">
    <source>
        <dbReference type="SAM" id="Phobius"/>
    </source>
</evidence>
<comment type="similarity">
    <text evidence="2">Belongs to the Toll-like receptor family.</text>
</comment>
<dbReference type="SUPFAM" id="SSF52200">
    <property type="entry name" value="Toll/Interleukin receptor TIR domain"/>
    <property type="match status" value="1"/>
</dbReference>
<protein>
    <submittedName>
        <fullName evidence="15">Uncharacterized protein LOC111108696 isoform X1</fullName>
    </submittedName>
</protein>
<feature type="signal peptide" evidence="12">
    <location>
        <begin position="1"/>
        <end position="22"/>
    </location>
</feature>
<dbReference type="Gene3D" id="3.40.50.10140">
    <property type="entry name" value="Toll/interleukin-1 receptor homology (TIR) domain"/>
    <property type="match status" value="1"/>
</dbReference>
<evidence type="ECO:0000259" key="13">
    <source>
        <dbReference type="PROSITE" id="PS50104"/>
    </source>
</evidence>
<dbReference type="PANTHER" id="PTHR24365">
    <property type="entry name" value="TOLL-LIKE RECEPTOR"/>
    <property type="match status" value="1"/>
</dbReference>
<keyword evidence="8 11" id="KW-0472">Membrane</keyword>
<dbReference type="RefSeq" id="XP_022300437.1">
    <property type="nucleotide sequence ID" value="XM_022444729.1"/>
</dbReference>
<dbReference type="InterPro" id="IPR003591">
    <property type="entry name" value="Leu-rich_rpt_typical-subtyp"/>
</dbReference>
<feature type="domain" description="TIR" evidence="13">
    <location>
        <begin position="573"/>
        <end position="716"/>
    </location>
</feature>
<feature type="transmembrane region" description="Helical" evidence="11">
    <location>
        <begin position="524"/>
        <end position="550"/>
    </location>
</feature>
<dbReference type="PANTHER" id="PTHR24365:SF541">
    <property type="entry name" value="PROTEIN TOLL-RELATED"/>
    <property type="match status" value="1"/>
</dbReference>
<proteinExistence type="inferred from homology"/>
<feature type="chain" id="PRO_5034101069" evidence="12">
    <location>
        <begin position="23"/>
        <end position="799"/>
    </location>
</feature>
<dbReference type="Pfam" id="PF01582">
    <property type="entry name" value="TIR"/>
    <property type="match status" value="1"/>
</dbReference>
<comment type="subcellular location">
    <subcellularLocation>
        <location evidence="1">Membrane</location>
        <topology evidence="1">Single-pass type I membrane protein</topology>
    </subcellularLocation>
</comment>
<evidence type="ECO:0000256" key="3">
    <source>
        <dbReference type="ARBA" id="ARBA00022614"/>
    </source>
</evidence>
<dbReference type="SMART" id="SM00369">
    <property type="entry name" value="LRR_TYP"/>
    <property type="match status" value="3"/>
</dbReference>
<evidence type="ECO:0000256" key="7">
    <source>
        <dbReference type="ARBA" id="ARBA00022989"/>
    </source>
</evidence>
<name>A0A8B8BAI3_CRAVI</name>
<evidence type="ECO:0000313" key="14">
    <source>
        <dbReference type="Proteomes" id="UP000694844"/>
    </source>
</evidence>
<dbReference type="PROSITE" id="PS50104">
    <property type="entry name" value="TIR"/>
    <property type="match status" value="1"/>
</dbReference>
<dbReference type="SMART" id="SM00082">
    <property type="entry name" value="LRRCT"/>
    <property type="match status" value="2"/>
</dbReference>
<evidence type="ECO:0000256" key="12">
    <source>
        <dbReference type="SAM" id="SignalP"/>
    </source>
</evidence>
<gene>
    <name evidence="15" type="primary">LOC111108696</name>
</gene>
<dbReference type="InterPro" id="IPR032675">
    <property type="entry name" value="LRR_dom_sf"/>
</dbReference>
<keyword evidence="14" id="KW-1185">Reference proteome</keyword>
<dbReference type="InterPro" id="IPR000157">
    <property type="entry name" value="TIR_dom"/>
</dbReference>
<keyword evidence="5 12" id="KW-0732">Signal</keyword>
<keyword evidence="9" id="KW-0675">Receptor</keyword>
<dbReference type="GO" id="GO:0038023">
    <property type="term" value="F:signaling receptor activity"/>
    <property type="evidence" value="ECO:0007669"/>
    <property type="project" value="TreeGrafter"/>
</dbReference>
<dbReference type="Proteomes" id="UP000694844">
    <property type="component" value="Chromosome 8"/>
</dbReference>
<dbReference type="KEGG" id="cvn:111108696"/>
<dbReference type="OrthoDB" id="6063000at2759"/>
<dbReference type="InterPro" id="IPR035897">
    <property type="entry name" value="Toll_tir_struct_dom_sf"/>
</dbReference>
<keyword evidence="7 11" id="KW-1133">Transmembrane helix</keyword>
<evidence type="ECO:0000256" key="9">
    <source>
        <dbReference type="ARBA" id="ARBA00023170"/>
    </source>
</evidence>
<accession>A0A8B8BAI3</accession>
<dbReference type="Pfam" id="PF13855">
    <property type="entry name" value="LRR_8"/>
    <property type="match status" value="1"/>
</dbReference>
<keyword evidence="4 11" id="KW-0812">Transmembrane</keyword>
<dbReference type="GeneID" id="111108696"/>
<evidence type="ECO:0000256" key="5">
    <source>
        <dbReference type="ARBA" id="ARBA00022729"/>
    </source>
</evidence>
<dbReference type="GO" id="GO:0005886">
    <property type="term" value="C:plasma membrane"/>
    <property type="evidence" value="ECO:0007669"/>
    <property type="project" value="TreeGrafter"/>
</dbReference>
<dbReference type="SUPFAM" id="SSF52058">
    <property type="entry name" value="L domain-like"/>
    <property type="match status" value="1"/>
</dbReference>